<accession>A0A2W0H659</accession>
<name>A0A2W0H659_9BACI</name>
<dbReference type="EMBL" id="PDOF01000001">
    <property type="protein sequence ID" value="PYZ97353.1"/>
    <property type="molecule type" value="Genomic_DNA"/>
</dbReference>
<comment type="caution">
    <text evidence="2">The sequence shown here is derived from an EMBL/GenBank/DDBJ whole genome shotgun (WGS) entry which is preliminary data.</text>
</comment>
<dbReference type="CDD" id="cd04301">
    <property type="entry name" value="NAT_SF"/>
    <property type="match status" value="1"/>
</dbReference>
<dbReference type="InterPro" id="IPR016181">
    <property type="entry name" value="Acyl_CoA_acyltransferase"/>
</dbReference>
<sequence>MMIAPASLPGNRNSYTIEKLSDASEHIHFDEAARLLGSLDGWEDPSGQLRDYLLKFHMKAACITGNGSLLGAVMWDRVGESDFVRLEDVAVQPEAREKGIGTESVCVTKRV</sequence>
<proteinExistence type="predicted"/>
<protein>
    <recommendedName>
        <fullName evidence="1">N-acetyltransferase domain-containing protein</fullName>
    </recommendedName>
</protein>
<dbReference type="Proteomes" id="UP000248066">
    <property type="component" value="Unassembled WGS sequence"/>
</dbReference>
<dbReference type="Gene3D" id="3.40.630.30">
    <property type="match status" value="1"/>
</dbReference>
<gene>
    <name evidence="2" type="ORF">CR205_01750</name>
</gene>
<evidence type="ECO:0000313" key="2">
    <source>
        <dbReference type="EMBL" id="PYZ97353.1"/>
    </source>
</evidence>
<reference evidence="2 3" key="1">
    <citation type="submission" date="2017-10" db="EMBL/GenBank/DDBJ databases">
        <title>Bacillus sp. nov., a halophilic bacterium isolated from a Yangshapao Lake.</title>
        <authorList>
            <person name="Wang H."/>
        </authorList>
    </citation>
    <scope>NUCLEOTIDE SEQUENCE [LARGE SCALE GENOMIC DNA]</scope>
    <source>
        <strain evidence="2 3">YSP-3</strain>
    </source>
</reference>
<evidence type="ECO:0000259" key="1">
    <source>
        <dbReference type="Pfam" id="PF00583"/>
    </source>
</evidence>
<dbReference type="GO" id="GO:0016747">
    <property type="term" value="F:acyltransferase activity, transferring groups other than amino-acyl groups"/>
    <property type="evidence" value="ECO:0007669"/>
    <property type="project" value="InterPro"/>
</dbReference>
<organism evidence="2 3">
    <name type="scientific">Alteribacter lacisalsi</name>
    <dbReference type="NCBI Taxonomy" id="2045244"/>
    <lineage>
        <taxon>Bacteria</taxon>
        <taxon>Bacillati</taxon>
        <taxon>Bacillota</taxon>
        <taxon>Bacilli</taxon>
        <taxon>Bacillales</taxon>
        <taxon>Bacillaceae</taxon>
        <taxon>Alteribacter</taxon>
    </lineage>
</organism>
<dbReference type="Pfam" id="PF00583">
    <property type="entry name" value="Acetyltransf_1"/>
    <property type="match status" value="1"/>
</dbReference>
<dbReference type="SUPFAM" id="SSF55729">
    <property type="entry name" value="Acyl-CoA N-acyltransferases (Nat)"/>
    <property type="match status" value="1"/>
</dbReference>
<evidence type="ECO:0000313" key="3">
    <source>
        <dbReference type="Proteomes" id="UP000248066"/>
    </source>
</evidence>
<keyword evidence="3" id="KW-1185">Reference proteome</keyword>
<dbReference type="InterPro" id="IPR000182">
    <property type="entry name" value="GNAT_dom"/>
</dbReference>
<dbReference type="AlphaFoldDB" id="A0A2W0H659"/>
<feature type="domain" description="N-acetyltransferase" evidence="1">
    <location>
        <begin position="50"/>
        <end position="103"/>
    </location>
</feature>